<evidence type="ECO:0000259" key="1">
    <source>
        <dbReference type="PROSITE" id="PS50097"/>
    </source>
</evidence>
<accession>W2SGU0</accession>
<dbReference type="InterPro" id="IPR000210">
    <property type="entry name" value="BTB/POZ_dom"/>
</dbReference>
<dbReference type="Pfam" id="PF00651">
    <property type="entry name" value="BTB"/>
    <property type="match status" value="1"/>
</dbReference>
<dbReference type="Gene3D" id="3.30.710.10">
    <property type="entry name" value="Potassium Channel Kv1.1, Chain A"/>
    <property type="match status" value="1"/>
</dbReference>
<dbReference type="VEuPathDB" id="FungiDB:HMPREF1541_01414"/>
<dbReference type="CDD" id="cd18186">
    <property type="entry name" value="BTB_POZ_ZBTB_KLHL-like"/>
    <property type="match status" value="1"/>
</dbReference>
<dbReference type="Proteomes" id="UP000030752">
    <property type="component" value="Unassembled WGS sequence"/>
</dbReference>
<dbReference type="STRING" id="1220924.W2SGU0"/>
<organism evidence="2 3">
    <name type="scientific">Cyphellophora europaea (strain CBS 101466)</name>
    <name type="common">Phialophora europaea</name>
    <dbReference type="NCBI Taxonomy" id="1220924"/>
    <lineage>
        <taxon>Eukaryota</taxon>
        <taxon>Fungi</taxon>
        <taxon>Dikarya</taxon>
        <taxon>Ascomycota</taxon>
        <taxon>Pezizomycotina</taxon>
        <taxon>Eurotiomycetes</taxon>
        <taxon>Chaetothyriomycetidae</taxon>
        <taxon>Chaetothyriales</taxon>
        <taxon>Cyphellophoraceae</taxon>
        <taxon>Cyphellophora</taxon>
    </lineage>
</organism>
<dbReference type="PANTHER" id="PTHR24413">
    <property type="entry name" value="SPECKLE-TYPE POZ PROTEIN"/>
    <property type="match status" value="1"/>
</dbReference>
<dbReference type="InParanoid" id="W2SGU0"/>
<feature type="domain" description="BTB" evidence="1">
    <location>
        <begin position="19"/>
        <end position="86"/>
    </location>
</feature>
<gene>
    <name evidence="2" type="ORF">HMPREF1541_01414</name>
</gene>
<dbReference type="OrthoDB" id="6359816at2759"/>
<reference evidence="2 3" key="1">
    <citation type="submission" date="2013-03" db="EMBL/GenBank/DDBJ databases">
        <title>The Genome Sequence of Phialophora europaea CBS 101466.</title>
        <authorList>
            <consortium name="The Broad Institute Genomics Platform"/>
            <person name="Cuomo C."/>
            <person name="de Hoog S."/>
            <person name="Gorbushina A."/>
            <person name="Walker B."/>
            <person name="Young S.K."/>
            <person name="Zeng Q."/>
            <person name="Gargeya S."/>
            <person name="Fitzgerald M."/>
            <person name="Haas B."/>
            <person name="Abouelleil A."/>
            <person name="Allen A.W."/>
            <person name="Alvarado L."/>
            <person name="Arachchi H.M."/>
            <person name="Berlin A.M."/>
            <person name="Chapman S.B."/>
            <person name="Gainer-Dewar J."/>
            <person name="Goldberg J."/>
            <person name="Griggs A."/>
            <person name="Gujja S."/>
            <person name="Hansen M."/>
            <person name="Howarth C."/>
            <person name="Imamovic A."/>
            <person name="Ireland A."/>
            <person name="Larimer J."/>
            <person name="McCowan C."/>
            <person name="Murphy C."/>
            <person name="Pearson M."/>
            <person name="Poon T.W."/>
            <person name="Priest M."/>
            <person name="Roberts A."/>
            <person name="Saif S."/>
            <person name="Shea T."/>
            <person name="Sisk P."/>
            <person name="Sykes S."/>
            <person name="Wortman J."/>
            <person name="Nusbaum C."/>
            <person name="Birren B."/>
        </authorList>
    </citation>
    <scope>NUCLEOTIDE SEQUENCE [LARGE SCALE GENOMIC DNA]</scope>
    <source>
        <strain evidence="2 3">CBS 101466</strain>
    </source>
</reference>
<dbReference type="InterPro" id="IPR011333">
    <property type="entry name" value="SKP1/BTB/POZ_sf"/>
</dbReference>
<dbReference type="PROSITE" id="PS50097">
    <property type="entry name" value="BTB"/>
    <property type="match status" value="1"/>
</dbReference>
<dbReference type="RefSeq" id="XP_008711935.1">
    <property type="nucleotide sequence ID" value="XM_008713713.1"/>
</dbReference>
<evidence type="ECO:0000313" key="2">
    <source>
        <dbReference type="EMBL" id="ETN47223.1"/>
    </source>
</evidence>
<dbReference type="GeneID" id="19968753"/>
<keyword evidence="3" id="KW-1185">Reference proteome</keyword>
<proteinExistence type="predicted"/>
<dbReference type="EMBL" id="KB822711">
    <property type="protein sequence ID" value="ETN47223.1"/>
    <property type="molecule type" value="Genomic_DNA"/>
</dbReference>
<dbReference type="SUPFAM" id="SSF54695">
    <property type="entry name" value="POZ domain"/>
    <property type="match status" value="1"/>
</dbReference>
<evidence type="ECO:0000313" key="3">
    <source>
        <dbReference type="Proteomes" id="UP000030752"/>
    </source>
</evidence>
<protein>
    <recommendedName>
        <fullName evidence="1">BTB domain-containing protein</fullName>
    </recommendedName>
</protein>
<dbReference type="HOGENOM" id="CLU_1532483_0_0_1"/>
<sequence length="175" mass="19456">MASITADQGTEMLRGGDFADCSIICSGYTFSVHKAIIVKKSKFFKTCVSGKFKESKLGSVELADEAPYAVAIMLVYIYCGMPQMTCGHARDTNRDVKDVWPSLGWLADEAEDYVEFTIQCTARVYKSADRLMIEDLHKHCQELLLSLGDPLGVAWSVPDESGNPDQRFHIHYSSS</sequence>
<name>W2SGU0_CYPE1</name>
<dbReference type="AlphaFoldDB" id="W2SGU0"/>